<keyword evidence="5" id="KW-1185">Reference proteome</keyword>
<evidence type="ECO:0000256" key="1">
    <source>
        <dbReference type="ARBA" id="ARBA00007613"/>
    </source>
</evidence>
<dbReference type="Proteomes" id="UP000199647">
    <property type="component" value="Unassembled WGS sequence"/>
</dbReference>
<dbReference type="OrthoDB" id="7181739at2"/>
<keyword evidence="3" id="KW-0175">Coiled coil</keyword>
<dbReference type="STRING" id="1855383.SAMN05216548_109117"/>
<dbReference type="Gene3D" id="2.20.200.10">
    <property type="entry name" value="Outer membrane efflux proteins (OEP)"/>
    <property type="match status" value="1"/>
</dbReference>
<organism evidence="4 5">
    <name type="scientific">Faunimonas pinastri</name>
    <dbReference type="NCBI Taxonomy" id="1855383"/>
    <lineage>
        <taxon>Bacteria</taxon>
        <taxon>Pseudomonadati</taxon>
        <taxon>Pseudomonadota</taxon>
        <taxon>Alphaproteobacteria</taxon>
        <taxon>Hyphomicrobiales</taxon>
        <taxon>Afifellaceae</taxon>
        <taxon>Faunimonas</taxon>
    </lineage>
</organism>
<evidence type="ECO:0000313" key="4">
    <source>
        <dbReference type="EMBL" id="SEQ95440.1"/>
    </source>
</evidence>
<dbReference type="InterPro" id="IPR010131">
    <property type="entry name" value="MdtP/NodT-like"/>
</dbReference>
<keyword evidence="2" id="KW-0472">Membrane</keyword>
<proteinExistence type="inferred from homology"/>
<keyword evidence="2 4" id="KW-0449">Lipoprotein</keyword>
<evidence type="ECO:0000256" key="2">
    <source>
        <dbReference type="RuleBase" id="RU362097"/>
    </source>
</evidence>
<keyword evidence="2" id="KW-0564">Palmitate</keyword>
<dbReference type="PANTHER" id="PTHR30203">
    <property type="entry name" value="OUTER MEMBRANE CATION EFFLUX PROTEIN"/>
    <property type="match status" value="1"/>
</dbReference>
<dbReference type="InterPro" id="IPR003423">
    <property type="entry name" value="OMP_efflux"/>
</dbReference>
<evidence type="ECO:0000313" key="5">
    <source>
        <dbReference type="Proteomes" id="UP000199647"/>
    </source>
</evidence>
<dbReference type="AlphaFoldDB" id="A0A1H9K8E9"/>
<protein>
    <submittedName>
        <fullName evidence="4">Efflux transporter, outer membrane factor (OMF) lipoprotein, NodT family</fullName>
    </submittedName>
</protein>
<dbReference type="GO" id="GO:0015562">
    <property type="term" value="F:efflux transmembrane transporter activity"/>
    <property type="evidence" value="ECO:0007669"/>
    <property type="project" value="InterPro"/>
</dbReference>
<feature type="coiled-coil region" evidence="3">
    <location>
        <begin position="193"/>
        <end position="220"/>
    </location>
</feature>
<dbReference type="Gene3D" id="1.20.1600.10">
    <property type="entry name" value="Outer membrane efflux proteins (OEP)"/>
    <property type="match status" value="1"/>
</dbReference>
<gene>
    <name evidence="4" type="ORF">SAMN05216548_109117</name>
</gene>
<dbReference type="NCBIfam" id="TIGR01845">
    <property type="entry name" value="outer_NodT"/>
    <property type="match status" value="1"/>
</dbReference>
<dbReference type="EMBL" id="FOFG01000009">
    <property type="protein sequence ID" value="SEQ95440.1"/>
    <property type="molecule type" value="Genomic_DNA"/>
</dbReference>
<keyword evidence="2" id="KW-0812">Transmembrane</keyword>
<comment type="subcellular location">
    <subcellularLocation>
        <location evidence="2">Cell membrane</location>
        <topology evidence="2">Lipid-anchor</topology>
    </subcellularLocation>
</comment>
<accession>A0A1H9K8E9</accession>
<keyword evidence="2" id="KW-1134">Transmembrane beta strand</keyword>
<dbReference type="GO" id="GO:0005886">
    <property type="term" value="C:plasma membrane"/>
    <property type="evidence" value="ECO:0007669"/>
    <property type="project" value="UniProtKB-SubCell"/>
</dbReference>
<dbReference type="SUPFAM" id="SSF56954">
    <property type="entry name" value="Outer membrane efflux proteins (OEP)"/>
    <property type="match status" value="1"/>
</dbReference>
<feature type="signal peptide" evidence="2">
    <location>
        <begin position="1"/>
        <end position="17"/>
    </location>
</feature>
<comment type="similarity">
    <text evidence="1 2">Belongs to the outer membrane factor (OMF) (TC 1.B.17) family.</text>
</comment>
<sequence length="520" mass="55622">MRSQPTTKFRIAAPALAALALSGCMVGPNYSGAPNAAPRETAAGRFHRASSAPVTPVQPPSRWWEALRDPQLTQLIDSALAASPNIRVAEARVRQARGVYRQRTRELLPNGNATAIYARSRIPTGNLPGEVSSAQSSLATLAAPTLAANPQLAAAASSLPDISVPDHIDANLYDTGFDASWEIDLFGGRRRGAQAARAQAEAAEAQLADAQVQLAAEVAQAYVNLRDVQHRLALTSRSAELERKTLGLSQQRKQQGTGTNLDVDRLTAQTEMTESQVSPLRGQVEQALDQLAVLTGREPGALDAALKAPRAIPVPPRRVPVGNPADMIRRRPDIRSAERQLVASNAQIGQAVAQLFPSVNLVGTIGWAATDFDLLGTTKAFSYTAAPVLQWNVLDFGRNMAKIRQAQAANDASIAQYENTVLMALNDAETALSRFGHQRESVVRLANASAAASRAAVLTRQMYQAGTATLSDTLDVEQQRLQAEQSLAQGEAQLTNYYISLQKSLGLGWQQPQPVAKSAT</sequence>
<reference evidence="4 5" key="1">
    <citation type="submission" date="2016-10" db="EMBL/GenBank/DDBJ databases">
        <authorList>
            <person name="de Groot N.N."/>
        </authorList>
    </citation>
    <scope>NUCLEOTIDE SEQUENCE [LARGE SCALE GENOMIC DNA]</scope>
    <source>
        <strain evidence="4 5">A52C2</strain>
    </source>
</reference>
<evidence type="ECO:0000256" key="3">
    <source>
        <dbReference type="SAM" id="Coils"/>
    </source>
</evidence>
<keyword evidence="2" id="KW-0732">Signal</keyword>
<dbReference type="RefSeq" id="WP_092497209.1">
    <property type="nucleotide sequence ID" value="NZ_FOFG01000009.1"/>
</dbReference>
<feature type="chain" id="PRO_5011327754" evidence="2">
    <location>
        <begin position="18"/>
        <end position="520"/>
    </location>
</feature>
<name>A0A1H9K8E9_9HYPH</name>
<dbReference type="PROSITE" id="PS51257">
    <property type="entry name" value="PROKAR_LIPOPROTEIN"/>
    <property type="match status" value="1"/>
</dbReference>
<dbReference type="Pfam" id="PF02321">
    <property type="entry name" value="OEP"/>
    <property type="match status" value="2"/>
</dbReference>
<dbReference type="PANTHER" id="PTHR30203:SF25">
    <property type="entry name" value="OUTER MEMBRANE PROTEIN-RELATED"/>
    <property type="match status" value="1"/>
</dbReference>